<comment type="caution">
    <text evidence="3">The sequence shown here is derived from an EMBL/GenBank/DDBJ whole genome shotgun (WGS) entry which is preliminary data.</text>
</comment>
<name>A0AB35M4J2_9GAMM</name>
<feature type="signal peptide" evidence="1">
    <location>
        <begin position="1"/>
        <end position="21"/>
    </location>
</feature>
<dbReference type="Proteomes" id="UP001174419">
    <property type="component" value="Unassembled WGS sequence"/>
</dbReference>
<dbReference type="AlphaFoldDB" id="A0AB35M4J2"/>
<keyword evidence="1" id="KW-0732">Signal</keyword>
<evidence type="ECO:0000313" key="3">
    <source>
        <dbReference type="EMBL" id="MDM1719547.1"/>
    </source>
</evidence>
<proteinExistence type="predicted"/>
<feature type="domain" description="DUF6160" evidence="2">
    <location>
        <begin position="1"/>
        <end position="61"/>
    </location>
</feature>
<feature type="chain" id="PRO_5044251118" evidence="1">
    <location>
        <begin position="22"/>
        <end position="370"/>
    </location>
</feature>
<dbReference type="EMBL" id="JACANG010000021">
    <property type="protein sequence ID" value="MDM1719547.1"/>
    <property type="molecule type" value="Genomic_DNA"/>
</dbReference>
<protein>
    <submittedName>
        <fullName evidence="3">Pilus assembly protein FilA</fullName>
    </submittedName>
</protein>
<evidence type="ECO:0000259" key="2">
    <source>
        <dbReference type="Pfam" id="PF19657"/>
    </source>
</evidence>
<dbReference type="RefSeq" id="WP_286381315.1">
    <property type="nucleotide sequence ID" value="NZ_CP114601.1"/>
</dbReference>
<evidence type="ECO:0000313" key="4">
    <source>
        <dbReference type="Proteomes" id="UP001174419"/>
    </source>
</evidence>
<reference evidence="3" key="2">
    <citation type="journal article" date="2022" name="Sci. Total Environ.">
        <title>Prevalence, transmission, and molecular epidemiology of tet(X)-positive bacteria among humans, animals, and environmental niches in China: An epidemiological, and genomic-based study.</title>
        <authorList>
            <person name="Dong N."/>
            <person name="Zeng Y."/>
            <person name="Cai C."/>
            <person name="Sun C."/>
            <person name="Lu J."/>
            <person name="Liu C."/>
            <person name="Zhou H."/>
            <person name="Sun Q."/>
            <person name="Shu L."/>
            <person name="Wang H."/>
            <person name="Wang Y."/>
            <person name="Wang S."/>
            <person name="Wu C."/>
            <person name="Chan E.W."/>
            <person name="Chen G."/>
            <person name="Shen Z."/>
            <person name="Chen S."/>
            <person name="Zhang R."/>
        </authorList>
    </citation>
    <scope>NUCLEOTIDE SEQUENCE</scope>
    <source>
        <strain evidence="3">DF49-4</strain>
    </source>
</reference>
<gene>
    <name evidence="3" type="ORF">HX110_10520</name>
</gene>
<accession>A0AB35M4J2</accession>
<evidence type="ECO:0000256" key="1">
    <source>
        <dbReference type="SAM" id="SignalP"/>
    </source>
</evidence>
<dbReference type="InterPro" id="IPR046158">
    <property type="entry name" value="DUF6160"/>
</dbReference>
<reference evidence="3" key="1">
    <citation type="submission" date="2020-06" db="EMBL/GenBank/DDBJ databases">
        <authorList>
            <person name="Dong N."/>
        </authorList>
    </citation>
    <scope>NUCLEOTIDE SEQUENCE</scope>
    <source>
        <strain evidence="3">DF49-4</strain>
    </source>
</reference>
<sequence length="370" mass="37609">MKKFTKLALVSSIALTTNAMAMQAMDDTALSATTGQDGLSIGIGISKIEIEKLLIHDNDGLVSDGAKAAVAPVLDANGNVVTPGTPAVLGSLGGTNKAAAIVIKGNGISGDANEKHGIVIGANYDNNGAYLLTSRNLADLVIDSDAGTSGTGGAFINVAAQVSGLDIKIGEIGVSASNAENTSTTSIRRGNDDKNYNAILSGLTLKTGKMDANIQLGAAPQGAMVKLNTKMIGGLEIKNLGILDNSTKGKAVGSVNVGGNPTAVTTKEAGEIFIESIKIADADSKDLTLNQDIQVFNDAYVGGGTTLGKAAHIRIVSNDTGAKDQYIKGIHLGSRTAASIGDMEVQGLQTYYSTSQGSYTKGAVITISGH</sequence>
<dbReference type="Pfam" id="PF19657">
    <property type="entry name" value="DUF6160"/>
    <property type="match status" value="1"/>
</dbReference>
<organism evidence="3 4">
    <name type="scientific">Acinetobacter towneri</name>
    <dbReference type="NCBI Taxonomy" id="202956"/>
    <lineage>
        <taxon>Bacteria</taxon>
        <taxon>Pseudomonadati</taxon>
        <taxon>Pseudomonadota</taxon>
        <taxon>Gammaproteobacteria</taxon>
        <taxon>Moraxellales</taxon>
        <taxon>Moraxellaceae</taxon>
        <taxon>Acinetobacter</taxon>
    </lineage>
</organism>